<name>A0ABS6BW51_9CLOT</name>
<evidence type="ECO:0000256" key="1">
    <source>
        <dbReference type="SAM" id="Phobius"/>
    </source>
</evidence>
<protein>
    <submittedName>
        <fullName evidence="2">Uncharacterized protein</fullName>
    </submittedName>
</protein>
<organism evidence="2 3">
    <name type="scientific">Clostridium frigoris</name>
    <dbReference type="NCBI Taxonomy" id="205327"/>
    <lineage>
        <taxon>Bacteria</taxon>
        <taxon>Bacillati</taxon>
        <taxon>Bacillota</taxon>
        <taxon>Clostridia</taxon>
        <taxon>Eubacteriales</taxon>
        <taxon>Clostridiaceae</taxon>
        <taxon>Clostridium</taxon>
    </lineage>
</organism>
<proteinExistence type="predicted"/>
<keyword evidence="1" id="KW-0812">Transmembrane</keyword>
<feature type="transmembrane region" description="Helical" evidence="1">
    <location>
        <begin position="6"/>
        <end position="26"/>
    </location>
</feature>
<gene>
    <name evidence="2" type="ORF">KPL37_09960</name>
</gene>
<accession>A0ABS6BW51</accession>
<evidence type="ECO:0000313" key="3">
    <source>
        <dbReference type="Proteomes" id="UP000776252"/>
    </source>
</evidence>
<keyword evidence="1" id="KW-1133">Transmembrane helix</keyword>
<keyword evidence="1" id="KW-0472">Membrane</keyword>
<comment type="caution">
    <text evidence="2">The sequence shown here is derived from an EMBL/GenBank/DDBJ whole genome shotgun (WGS) entry which is preliminary data.</text>
</comment>
<reference evidence="2 3" key="1">
    <citation type="submission" date="2021-06" db="EMBL/GenBank/DDBJ databases">
        <title>Clostridia strains as spoilage organisms.</title>
        <authorList>
            <person name="Wambui J."/>
            <person name="Stephan R."/>
            <person name="Stevens M.J.A."/>
        </authorList>
    </citation>
    <scope>NUCLEOTIDE SEQUENCE [LARGE SCALE GENOMIC DNA]</scope>
    <source>
        <strain evidence="2 3">DSM 14204</strain>
    </source>
</reference>
<keyword evidence="3" id="KW-1185">Reference proteome</keyword>
<dbReference type="RefSeq" id="WP_216148833.1">
    <property type="nucleotide sequence ID" value="NZ_JAHLDV010000019.1"/>
</dbReference>
<dbReference type="EMBL" id="JAHLDV010000019">
    <property type="protein sequence ID" value="MBU3160077.1"/>
    <property type="molecule type" value="Genomic_DNA"/>
</dbReference>
<sequence length="60" mass="7007">MITLFIYSFTIIVTLIGLMVTVLGKIDKKKIIKQTKLIHEQVHLKDLKYKEISDNMNCKI</sequence>
<dbReference type="Proteomes" id="UP000776252">
    <property type="component" value="Unassembled WGS sequence"/>
</dbReference>
<evidence type="ECO:0000313" key="2">
    <source>
        <dbReference type="EMBL" id="MBU3160077.1"/>
    </source>
</evidence>